<gene>
    <name evidence="1" type="ORF">HanXRQr2_Chr01g0034911</name>
</gene>
<proteinExistence type="predicted"/>
<name>A0A9K3JYQ6_HELAN</name>
<reference evidence="1" key="2">
    <citation type="submission" date="2020-06" db="EMBL/GenBank/DDBJ databases">
        <title>Helianthus annuus Genome sequencing and assembly Release 2.</title>
        <authorList>
            <person name="Gouzy J."/>
            <person name="Langlade N."/>
            <person name="Munos S."/>
        </authorList>
    </citation>
    <scope>NUCLEOTIDE SEQUENCE</scope>
    <source>
        <tissue evidence="1">Leaves</tissue>
    </source>
</reference>
<dbReference type="Proteomes" id="UP000215914">
    <property type="component" value="Unassembled WGS sequence"/>
</dbReference>
<accession>A0A9K3JYQ6</accession>
<dbReference type="AlphaFoldDB" id="A0A9K3JYQ6"/>
<evidence type="ECO:0000313" key="1">
    <source>
        <dbReference type="EMBL" id="KAF5823122.1"/>
    </source>
</evidence>
<dbReference type="Gramene" id="mRNA:HanXRQr2_Chr01g0034911">
    <property type="protein sequence ID" value="mRNA:HanXRQr2_Chr01g0034911"/>
    <property type="gene ID" value="HanXRQr2_Chr01g0034911"/>
</dbReference>
<organism evidence="1 2">
    <name type="scientific">Helianthus annuus</name>
    <name type="common">Common sunflower</name>
    <dbReference type="NCBI Taxonomy" id="4232"/>
    <lineage>
        <taxon>Eukaryota</taxon>
        <taxon>Viridiplantae</taxon>
        <taxon>Streptophyta</taxon>
        <taxon>Embryophyta</taxon>
        <taxon>Tracheophyta</taxon>
        <taxon>Spermatophyta</taxon>
        <taxon>Magnoliopsida</taxon>
        <taxon>eudicotyledons</taxon>
        <taxon>Gunneridae</taxon>
        <taxon>Pentapetalae</taxon>
        <taxon>asterids</taxon>
        <taxon>campanulids</taxon>
        <taxon>Asterales</taxon>
        <taxon>Asteraceae</taxon>
        <taxon>Asteroideae</taxon>
        <taxon>Heliantheae alliance</taxon>
        <taxon>Heliantheae</taxon>
        <taxon>Helianthus</taxon>
    </lineage>
</organism>
<protein>
    <submittedName>
        <fullName evidence="1">Uncharacterized protein</fullName>
    </submittedName>
</protein>
<keyword evidence="2" id="KW-1185">Reference proteome</keyword>
<reference evidence="1" key="1">
    <citation type="journal article" date="2017" name="Nature">
        <title>The sunflower genome provides insights into oil metabolism, flowering and Asterid evolution.</title>
        <authorList>
            <person name="Badouin H."/>
            <person name="Gouzy J."/>
            <person name="Grassa C.J."/>
            <person name="Murat F."/>
            <person name="Staton S.E."/>
            <person name="Cottret L."/>
            <person name="Lelandais-Briere C."/>
            <person name="Owens G.L."/>
            <person name="Carrere S."/>
            <person name="Mayjonade B."/>
            <person name="Legrand L."/>
            <person name="Gill N."/>
            <person name="Kane N.C."/>
            <person name="Bowers J.E."/>
            <person name="Hubner S."/>
            <person name="Bellec A."/>
            <person name="Berard A."/>
            <person name="Berges H."/>
            <person name="Blanchet N."/>
            <person name="Boniface M.C."/>
            <person name="Brunel D."/>
            <person name="Catrice O."/>
            <person name="Chaidir N."/>
            <person name="Claudel C."/>
            <person name="Donnadieu C."/>
            <person name="Faraut T."/>
            <person name="Fievet G."/>
            <person name="Helmstetter N."/>
            <person name="King M."/>
            <person name="Knapp S.J."/>
            <person name="Lai Z."/>
            <person name="Le Paslier M.C."/>
            <person name="Lippi Y."/>
            <person name="Lorenzon L."/>
            <person name="Mandel J.R."/>
            <person name="Marage G."/>
            <person name="Marchand G."/>
            <person name="Marquand E."/>
            <person name="Bret-Mestries E."/>
            <person name="Morien E."/>
            <person name="Nambeesan S."/>
            <person name="Nguyen T."/>
            <person name="Pegot-Espagnet P."/>
            <person name="Pouilly N."/>
            <person name="Raftis F."/>
            <person name="Sallet E."/>
            <person name="Schiex T."/>
            <person name="Thomas J."/>
            <person name="Vandecasteele C."/>
            <person name="Vares D."/>
            <person name="Vear F."/>
            <person name="Vautrin S."/>
            <person name="Crespi M."/>
            <person name="Mangin B."/>
            <person name="Burke J.M."/>
            <person name="Salse J."/>
            <person name="Munos S."/>
            <person name="Vincourt P."/>
            <person name="Rieseberg L.H."/>
            <person name="Langlade N.B."/>
        </authorList>
    </citation>
    <scope>NUCLEOTIDE SEQUENCE</scope>
    <source>
        <tissue evidence="1">Leaves</tissue>
    </source>
</reference>
<comment type="caution">
    <text evidence="1">The sequence shown here is derived from an EMBL/GenBank/DDBJ whole genome shotgun (WGS) entry which is preliminary data.</text>
</comment>
<dbReference type="EMBL" id="MNCJ02000316">
    <property type="protein sequence ID" value="KAF5823122.1"/>
    <property type="molecule type" value="Genomic_DNA"/>
</dbReference>
<evidence type="ECO:0000313" key="2">
    <source>
        <dbReference type="Proteomes" id="UP000215914"/>
    </source>
</evidence>
<sequence>MTLWSEVLLDDLWHVEYECMMLPEMMEVFSNVSASSRVLFRSSD</sequence>